<feature type="transmembrane region" description="Helical" evidence="1">
    <location>
        <begin position="6"/>
        <end position="24"/>
    </location>
</feature>
<keyword evidence="1" id="KW-0812">Transmembrane</keyword>
<dbReference type="EMBL" id="MPTC01000001">
    <property type="protein sequence ID" value="OMD44456.1"/>
    <property type="molecule type" value="Genomic_DNA"/>
</dbReference>
<evidence type="ECO:0000313" key="2">
    <source>
        <dbReference type="EMBL" id="OMD44456.1"/>
    </source>
</evidence>
<evidence type="ECO:0000256" key="1">
    <source>
        <dbReference type="SAM" id="Phobius"/>
    </source>
</evidence>
<gene>
    <name evidence="2" type="ORF">BSK52_00780</name>
</gene>
<dbReference type="AlphaFoldDB" id="A0A1R0YAS1"/>
<keyword evidence="1" id="KW-0472">Membrane</keyword>
<sequence length="77" mass="8826">MLGIVAILIIVAVIIAIEVPLMWRKKLIRELWVFSFLLLLGTCFSLIYVMNISISNPLAWMVFIYKPVADMVNAWLS</sequence>
<reference evidence="2 3" key="1">
    <citation type="submission" date="2016-10" db="EMBL/GenBank/DDBJ databases">
        <title>Paenibacillus species isolates.</title>
        <authorList>
            <person name="Beno S.M."/>
        </authorList>
    </citation>
    <scope>NUCLEOTIDE SEQUENCE [LARGE SCALE GENOMIC DNA]</scope>
    <source>
        <strain evidence="2 3">FSL H7-0710</strain>
    </source>
</reference>
<evidence type="ECO:0000313" key="3">
    <source>
        <dbReference type="Proteomes" id="UP000187439"/>
    </source>
</evidence>
<dbReference type="Proteomes" id="UP000187439">
    <property type="component" value="Unassembled WGS sequence"/>
</dbReference>
<comment type="caution">
    <text evidence="2">The sequence shown here is derived from an EMBL/GenBank/DDBJ whole genome shotgun (WGS) entry which is preliminary data.</text>
</comment>
<name>A0A1R0YAS1_9BACL</name>
<accession>A0A1R0YAS1</accession>
<proteinExistence type="predicted"/>
<feature type="transmembrane region" description="Helical" evidence="1">
    <location>
        <begin position="31"/>
        <end position="52"/>
    </location>
</feature>
<dbReference type="OrthoDB" id="2440830at2"/>
<keyword evidence="1" id="KW-1133">Transmembrane helix</keyword>
<protein>
    <submittedName>
        <fullName evidence="2">Uncharacterized protein</fullName>
    </submittedName>
</protein>
<organism evidence="2 3">
    <name type="scientific">Paenibacillus odorifer</name>
    <dbReference type="NCBI Taxonomy" id="189426"/>
    <lineage>
        <taxon>Bacteria</taxon>
        <taxon>Bacillati</taxon>
        <taxon>Bacillota</taxon>
        <taxon>Bacilli</taxon>
        <taxon>Bacillales</taxon>
        <taxon>Paenibacillaceae</taxon>
        <taxon>Paenibacillus</taxon>
    </lineage>
</organism>